<evidence type="ECO:0000256" key="1">
    <source>
        <dbReference type="ARBA" id="ARBA00007665"/>
    </source>
</evidence>
<dbReference type="SUPFAM" id="SSF54980">
    <property type="entry name" value="EF-G C-terminal domain-like"/>
    <property type="match status" value="1"/>
</dbReference>
<name>A0A1L3GPQ7_9BACT</name>
<dbReference type="PANTHER" id="PTHR16301:SF20">
    <property type="entry name" value="IMPACT FAMILY MEMBER YIGZ"/>
    <property type="match status" value="1"/>
</dbReference>
<keyword evidence="5" id="KW-1185">Reference proteome</keyword>
<dbReference type="EMBL" id="CP015519">
    <property type="protein sequence ID" value="APG27931.1"/>
    <property type="molecule type" value="Genomic_DNA"/>
</dbReference>
<dbReference type="InterPro" id="IPR036956">
    <property type="entry name" value="Impact_N_sf"/>
</dbReference>
<dbReference type="GO" id="GO:0006446">
    <property type="term" value="P:regulation of translational initiation"/>
    <property type="evidence" value="ECO:0007669"/>
    <property type="project" value="TreeGrafter"/>
</dbReference>
<dbReference type="InterPro" id="IPR015269">
    <property type="entry name" value="UPF0029_Impact_C"/>
</dbReference>
<dbReference type="InterPro" id="IPR015796">
    <property type="entry name" value="Impact_YigZ-like"/>
</dbReference>
<dbReference type="NCBIfam" id="TIGR00257">
    <property type="entry name" value="IMPACT_YIGZ"/>
    <property type="match status" value="1"/>
</dbReference>
<dbReference type="RefSeq" id="WP_072283894.1">
    <property type="nucleotide sequence ID" value="NZ_CP015519.1"/>
</dbReference>
<feature type="domain" description="UPF0029" evidence="3">
    <location>
        <begin position="144"/>
        <end position="199"/>
    </location>
</feature>
<reference evidence="4 5" key="1">
    <citation type="journal article" date="2017" name="Genome Announc.">
        <title>Complete Genome Sequences of Two Acetylene-Fermenting Pelobacter acetylenicus Strains.</title>
        <authorList>
            <person name="Sutton J.M."/>
            <person name="Baesman S.M."/>
            <person name="Fierst J.L."/>
            <person name="Poret-Peterson A.T."/>
            <person name="Oremland R.S."/>
            <person name="Dunlap D.S."/>
            <person name="Akob D.M."/>
        </authorList>
    </citation>
    <scope>NUCLEOTIDE SEQUENCE [LARGE SCALE GENOMIC DNA]</scope>
    <source>
        <strain evidence="4 5">SFB93</strain>
    </source>
</reference>
<dbReference type="InterPro" id="IPR023582">
    <property type="entry name" value="Impact"/>
</dbReference>
<dbReference type="AlphaFoldDB" id="A0A1L3GPQ7"/>
<dbReference type="Gene3D" id="3.30.70.240">
    <property type="match status" value="1"/>
</dbReference>
<dbReference type="SUPFAM" id="SSF54211">
    <property type="entry name" value="Ribosomal protein S5 domain 2-like"/>
    <property type="match status" value="1"/>
</dbReference>
<gene>
    <name evidence="4" type="ORF">A7E78_08840</name>
</gene>
<dbReference type="OrthoDB" id="9813771at2"/>
<dbReference type="InterPro" id="IPR020569">
    <property type="entry name" value="UPF0029_Impact_CS"/>
</dbReference>
<sequence length="215" mass="23275">MSKSVSYLIPVGAVCVEQEVKRSRFIARLGRAADRPAAMDFLHTARRADSLAQHHCWAFIAGNPAKSDVLGMSDDGEPAGTAGRPILSALQYSGLGEIVAVVSRYFGGIKLGTGGLVRAYSGAVQQALGELIKEPFVERIDNLISLPFALEDPVRRLLSELQVDITQADYSHEVTLTVAIASGQLVELEERLSNCCQGRFRMRRAKQTTIDNSGS</sequence>
<dbReference type="InterPro" id="IPR001498">
    <property type="entry name" value="Impact_N"/>
</dbReference>
<dbReference type="Pfam" id="PF01205">
    <property type="entry name" value="Impact_N"/>
    <property type="match status" value="1"/>
</dbReference>
<dbReference type="Pfam" id="PF09186">
    <property type="entry name" value="DUF1949"/>
    <property type="match status" value="1"/>
</dbReference>
<dbReference type="PROSITE" id="PS00910">
    <property type="entry name" value="UPF0029"/>
    <property type="match status" value="1"/>
</dbReference>
<evidence type="ECO:0000313" key="4">
    <source>
        <dbReference type="EMBL" id="APG27931.1"/>
    </source>
</evidence>
<dbReference type="STRING" id="1842532.A7E78_08840"/>
<protein>
    <submittedName>
        <fullName evidence="4">YigZ family protein</fullName>
    </submittedName>
</protein>
<evidence type="ECO:0000259" key="3">
    <source>
        <dbReference type="Pfam" id="PF09186"/>
    </source>
</evidence>
<evidence type="ECO:0000259" key="2">
    <source>
        <dbReference type="Pfam" id="PF01205"/>
    </source>
</evidence>
<dbReference type="GO" id="GO:0005737">
    <property type="term" value="C:cytoplasm"/>
    <property type="evidence" value="ECO:0007669"/>
    <property type="project" value="TreeGrafter"/>
</dbReference>
<accession>A0A1L3GPQ7</accession>
<evidence type="ECO:0000313" key="5">
    <source>
        <dbReference type="Proteomes" id="UP000182517"/>
    </source>
</evidence>
<dbReference type="InterPro" id="IPR020568">
    <property type="entry name" value="Ribosomal_Su5_D2-typ_SF"/>
</dbReference>
<proteinExistence type="inferred from homology"/>
<dbReference type="Proteomes" id="UP000182517">
    <property type="component" value="Chromosome"/>
</dbReference>
<feature type="domain" description="Impact N-terminal" evidence="2">
    <location>
        <begin position="21"/>
        <end position="128"/>
    </location>
</feature>
<dbReference type="PANTHER" id="PTHR16301">
    <property type="entry name" value="IMPACT-RELATED"/>
    <property type="match status" value="1"/>
</dbReference>
<organism evidence="4 5">
    <name type="scientific">Syntrophotalea acetylenivorans</name>
    <dbReference type="NCBI Taxonomy" id="1842532"/>
    <lineage>
        <taxon>Bacteria</taxon>
        <taxon>Pseudomonadati</taxon>
        <taxon>Thermodesulfobacteriota</taxon>
        <taxon>Desulfuromonadia</taxon>
        <taxon>Desulfuromonadales</taxon>
        <taxon>Syntrophotaleaceae</taxon>
        <taxon>Syntrophotalea</taxon>
    </lineage>
</organism>
<dbReference type="InterPro" id="IPR035647">
    <property type="entry name" value="EFG_III/V"/>
</dbReference>
<comment type="similarity">
    <text evidence="1">Belongs to the IMPACT family.</text>
</comment>
<dbReference type="KEGG" id="pef:A7E78_08840"/>
<dbReference type="Gene3D" id="3.30.230.30">
    <property type="entry name" value="Impact, N-terminal domain"/>
    <property type="match status" value="1"/>
</dbReference>